<evidence type="ECO:0000256" key="2">
    <source>
        <dbReference type="ARBA" id="ARBA00004186"/>
    </source>
</evidence>
<evidence type="ECO:0000313" key="21">
    <source>
        <dbReference type="Proteomes" id="UP000005627"/>
    </source>
</evidence>
<dbReference type="GO" id="GO:1990976">
    <property type="term" value="P:protein transport along microtubule to mitotic spindle pole body"/>
    <property type="evidence" value="ECO:0007669"/>
    <property type="project" value="EnsemblFungi"/>
</dbReference>
<dbReference type="PANTHER" id="PTHR28216:SF1">
    <property type="entry name" value="DASH COMPLEX SUBUNIT DUO1"/>
    <property type="match status" value="1"/>
</dbReference>
<dbReference type="FunCoup" id="G8ZXV6">
    <property type="interactions" value="88"/>
</dbReference>
<feature type="compositionally biased region" description="Basic and acidic residues" evidence="19">
    <location>
        <begin position="153"/>
        <end position="163"/>
    </location>
</feature>
<dbReference type="GeneID" id="11505018"/>
<feature type="region of interest" description="Disordered" evidence="19">
    <location>
        <begin position="153"/>
        <end position="217"/>
    </location>
</feature>
<evidence type="ECO:0000256" key="12">
    <source>
        <dbReference type="ARBA" id="ARBA00023054"/>
    </source>
</evidence>
<dbReference type="Proteomes" id="UP000005627">
    <property type="component" value="Chromosome 7"/>
</dbReference>
<keyword evidence="9" id="KW-0498">Mitosis</keyword>
<keyword evidence="11" id="KW-0995">Kinetochore</keyword>
<evidence type="ECO:0000256" key="14">
    <source>
        <dbReference type="ARBA" id="ARBA00023242"/>
    </source>
</evidence>
<dbReference type="GO" id="GO:0031116">
    <property type="term" value="P:positive regulation of microtubule polymerization"/>
    <property type="evidence" value="ECO:0007669"/>
    <property type="project" value="EnsemblFungi"/>
</dbReference>
<dbReference type="HOGENOM" id="CLU_114619_0_0_1"/>
<dbReference type="eggNOG" id="ENOG502S4KM">
    <property type="taxonomic scope" value="Eukaryota"/>
</dbReference>
<gene>
    <name evidence="20" type="primary">TDEL0G03560</name>
    <name evidence="20" type="ORF">TDEL_0G03560</name>
</gene>
<evidence type="ECO:0000256" key="6">
    <source>
        <dbReference type="ARBA" id="ARBA00022490"/>
    </source>
</evidence>
<dbReference type="InParanoid" id="G8ZXV6"/>
<dbReference type="AlphaFoldDB" id="G8ZXV6"/>
<keyword evidence="8" id="KW-0493">Microtubule</keyword>
<proteinExistence type="inferred from homology"/>
<feature type="compositionally biased region" description="Polar residues" evidence="19">
    <location>
        <begin position="198"/>
        <end position="217"/>
    </location>
</feature>
<dbReference type="KEGG" id="tdl:TDEL_0G03560"/>
<organism evidence="20 21">
    <name type="scientific">Torulaspora delbrueckii</name>
    <name type="common">Yeast</name>
    <name type="synonym">Candida colliculosa</name>
    <dbReference type="NCBI Taxonomy" id="4950"/>
    <lineage>
        <taxon>Eukaryota</taxon>
        <taxon>Fungi</taxon>
        <taxon>Dikarya</taxon>
        <taxon>Ascomycota</taxon>
        <taxon>Saccharomycotina</taxon>
        <taxon>Saccharomycetes</taxon>
        <taxon>Saccharomycetales</taxon>
        <taxon>Saccharomycetaceae</taxon>
        <taxon>Torulaspora</taxon>
    </lineage>
</organism>
<keyword evidence="21" id="KW-1185">Reference proteome</keyword>
<keyword evidence="12" id="KW-0175">Coiled coil</keyword>
<dbReference type="GO" id="GO:0005874">
    <property type="term" value="C:microtubule"/>
    <property type="evidence" value="ECO:0007669"/>
    <property type="project" value="UniProtKB-KW"/>
</dbReference>
<evidence type="ECO:0000256" key="19">
    <source>
        <dbReference type="SAM" id="MobiDB-lite"/>
    </source>
</evidence>
<evidence type="ECO:0000256" key="11">
    <source>
        <dbReference type="ARBA" id="ARBA00022838"/>
    </source>
</evidence>
<evidence type="ECO:0000256" key="4">
    <source>
        <dbReference type="ARBA" id="ARBA00005366"/>
    </source>
</evidence>
<keyword evidence="14" id="KW-0539">Nucleus</keyword>
<evidence type="ECO:0000256" key="9">
    <source>
        <dbReference type="ARBA" id="ARBA00022776"/>
    </source>
</evidence>
<evidence type="ECO:0000256" key="15">
    <source>
        <dbReference type="ARBA" id="ARBA00023306"/>
    </source>
</evidence>
<dbReference type="Pfam" id="PF08651">
    <property type="entry name" value="DASH_Duo1"/>
    <property type="match status" value="1"/>
</dbReference>
<evidence type="ECO:0000256" key="5">
    <source>
        <dbReference type="ARBA" id="ARBA00022454"/>
    </source>
</evidence>
<evidence type="ECO:0000256" key="8">
    <source>
        <dbReference type="ARBA" id="ARBA00022701"/>
    </source>
</evidence>
<keyword evidence="13" id="KW-0206">Cytoskeleton</keyword>
<evidence type="ECO:0000256" key="1">
    <source>
        <dbReference type="ARBA" id="ARBA00004123"/>
    </source>
</evidence>
<keyword evidence="5" id="KW-0158">Chromosome</keyword>
<evidence type="ECO:0000256" key="3">
    <source>
        <dbReference type="ARBA" id="ARBA00004629"/>
    </source>
</evidence>
<keyword evidence="15" id="KW-0131">Cell cycle</keyword>
<dbReference type="GO" id="GO:1990758">
    <property type="term" value="P:mitotic sister chromatid biorientation"/>
    <property type="evidence" value="ECO:0007669"/>
    <property type="project" value="EnsemblFungi"/>
</dbReference>
<protein>
    <recommendedName>
        <fullName evidence="17">DASH complex subunit DUO1</fullName>
    </recommendedName>
    <alternativeName>
        <fullName evidence="18">Outer kinetochore protein DUO1</fullName>
    </alternativeName>
</protein>
<reference evidence="20 21" key="1">
    <citation type="journal article" date="2011" name="Proc. Natl. Acad. Sci. U.S.A.">
        <title>Evolutionary erosion of yeast sex chromosomes by mating-type switching accidents.</title>
        <authorList>
            <person name="Gordon J.L."/>
            <person name="Armisen D."/>
            <person name="Proux-Wera E."/>
            <person name="Oheigeartaigh S.S."/>
            <person name="Byrne K.P."/>
            <person name="Wolfe K.H."/>
        </authorList>
    </citation>
    <scope>NUCLEOTIDE SEQUENCE [LARGE SCALE GENOMIC DNA]</scope>
    <source>
        <strain evidence="21">ATCC 10662 / CBS 1146 / NBRC 0425 / NCYC 2629 / NRRL Y-866</strain>
    </source>
</reference>
<dbReference type="GO" id="GO:0051010">
    <property type="term" value="F:microtubule plus-end binding"/>
    <property type="evidence" value="ECO:0007669"/>
    <property type="project" value="EnsemblFungi"/>
</dbReference>
<evidence type="ECO:0000256" key="16">
    <source>
        <dbReference type="ARBA" id="ARBA00023328"/>
    </source>
</evidence>
<keyword evidence="10" id="KW-0159">Chromosome partition</keyword>
<dbReference type="OrthoDB" id="4067138at2759"/>
<keyword evidence="16" id="KW-0137">Centromere</keyword>
<evidence type="ECO:0000256" key="10">
    <source>
        <dbReference type="ARBA" id="ARBA00022829"/>
    </source>
</evidence>
<keyword evidence="6" id="KW-0963">Cytoplasm</keyword>
<dbReference type="STRING" id="1076872.G8ZXV6"/>
<dbReference type="EMBL" id="HE616748">
    <property type="protein sequence ID" value="CCE93723.1"/>
    <property type="molecule type" value="Genomic_DNA"/>
</dbReference>
<feature type="compositionally biased region" description="Basic residues" evidence="19">
    <location>
        <begin position="181"/>
        <end position="191"/>
    </location>
</feature>
<dbReference type="GO" id="GO:0042729">
    <property type="term" value="C:DASH complex"/>
    <property type="evidence" value="ECO:0007669"/>
    <property type="project" value="EnsemblFungi"/>
</dbReference>
<dbReference type="GO" id="GO:0051301">
    <property type="term" value="P:cell division"/>
    <property type="evidence" value="ECO:0007669"/>
    <property type="project" value="UniProtKB-KW"/>
</dbReference>
<evidence type="ECO:0000313" key="20">
    <source>
        <dbReference type="EMBL" id="CCE93723.1"/>
    </source>
</evidence>
<keyword evidence="7" id="KW-0132">Cell division</keyword>
<comment type="similarity">
    <text evidence="4">Belongs to the DASH complex DUO1 family.</text>
</comment>
<name>G8ZXV6_TORDE</name>
<dbReference type="GO" id="GO:0072686">
    <property type="term" value="C:mitotic spindle"/>
    <property type="evidence" value="ECO:0007669"/>
    <property type="project" value="InterPro"/>
</dbReference>
<dbReference type="PANTHER" id="PTHR28216">
    <property type="entry name" value="DASH COMPLEX SUBUNIT DUO1"/>
    <property type="match status" value="1"/>
</dbReference>
<dbReference type="InterPro" id="IPR013960">
    <property type="entry name" value="DASH_Duo1"/>
</dbReference>
<evidence type="ECO:0000256" key="17">
    <source>
        <dbReference type="ARBA" id="ARBA00044152"/>
    </source>
</evidence>
<accession>G8ZXV6</accession>
<dbReference type="RefSeq" id="XP_003682934.1">
    <property type="nucleotide sequence ID" value="XM_003682886.1"/>
</dbReference>
<sequence>MDDSTVNKLIPQMFDQMRSNLGIKPREHDDGHGHYLDSSAQGSAINTQSLLKELGSLDKIIPMIEAVDSLLQKAVPSHLNRLHEICKSTNAMLDSWVSIQSHAGYVHNLMDSDKYLKYCDTQLNSGDAVTAEAIIAEEMKDIESLREQIANEGNKKLNREQKPSSDGPVSVRGPTSAGKVNKNKSIIRSRVQRPSAIPSVTSRITRPTASSSRKMFR</sequence>
<dbReference type="GO" id="GO:0051987">
    <property type="term" value="P:positive regulation of attachment of spindle microtubules to kinetochore"/>
    <property type="evidence" value="ECO:0007669"/>
    <property type="project" value="EnsemblFungi"/>
</dbReference>
<evidence type="ECO:0000256" key="18">
    <source>
        <dbReference type="ARBA" id="ARBA00044358"/>
    </source>
</evidence>
<comment type="subcellular location">
    <subcellularLocation>
        <location evidence="3">Chromosome</location>
        <location evidence="3">Centromere</location>
        <location evidence="3">Kinetochore</location>
    </subcellularLocation>
    <subcellularLocation>
        <location evidence="2">Cytoplasm</location>
        <location evidence="2">Cytoskeleton</location>
        <location evidence="2">Spindle</location>
    </subcellularLocation>
    <subcellularLocation>
        <location evidence="1">Nucleus</location>
    </subcellularLocation>
</comment>
<evidence type="ECO:0000256" key="7">
    <source>
        <dbReference type="ARBA" id="ARBA00022618"/>
    </source>
</evidence>
<evidence type="ECO:0000256" key="13">
    <source>
        <dbReference type="ARBA" id="ARBA00023212"/>
    </source>
</evidence>